<gene>
    <name evidence="2" type="ORF">NW755_14946</name>
</gene>
<reference evidence="2" key="1">
    <citation type="submission" date="2022-09" db="EMBL/GenBank/DDBJ databases">
        <title>Fusarium specimens isolated from Avocado Roots.</title>
        <authorList>
            <person name="Stajich J."/>
            <person name="Roper C."/>
            <person name="Heimlech-Rivalta G."/>
        </authorList>
    </citation>
    <scope>NUCLEOTIDE SEQUENCE</scope>
    <source>
        <strain evidence="2">A02</strain>
    </source>
</reference>
<dbReference type="Proteomes" id="UP001152087">
    <property type="component" value="Unassembled WGS sequence"/>
</dbReference>
<comment type="caution">
    <text evidence="2">The sequence shown here is derived from an EMBL/GenBank/DDBJ whole genome shotgun (WGS) entry which is preliminary data.</text>
</comment>
<sequence length="55" mass="6496">MPFQIRPSPERGRRSTLWRAFLFQPRRKGASGTGQTGVPSEWRPRFGNGWMNRHR</sequence>
<protein>
    <submittedName>
        <fullName evidence="2">Uncharacterized protein</fullName>
    </submittedName>
</protein>
<dbReference type="AlphaFoldDB" id="A0A9W8V227"/>
<keyword evidence="3" id="KW-1185">Reference proteome</keyword>
<dbReference type="EMBL" id="JAOQAV010000012">
    <property type="protein sequence ID" value="KAJ4189755.1"/>
    <property type="molecule type" value="Genomic_DNA"/>
</dbReference>
<evidence type="ECO:0000313" key="2">
    <source>
        <dbReference type="EMBL" id="KAJ4189755.1"/>
    </source>
</evidence>
<feature type="region of interest" description="Disordered" evidence="1">
    <location>
        <begin position="25"/>
        <end position="55"/>
    </location>
</feature>
<name>A0A9W8V227_9HYPO</name>
<evidence type="ECO:0000256" key="1">
    <source>
        <dbReference type="SAM" id="MobiDB-lite"/>
    </source>
</evidence>
<evidence type="ECO:0000313" key="3">
    <source>
        <dbReference type="Proteomes" id="UP001152087"/>
    </source>
</evidence>
<accession>A0A9W8V227</accession>
<organism evidence="2 3">
    <name type="scientific">Fusarium falciforme</name>
    <dbReference type="NCBI Taxonomy" id="195108"/>
    <lineage>
        <taxon>Eukaryota</taxon>
        <taxon>Fungi</taxon>
        <taxon>Dikarya</taxon>
        <taxon>Ascomycota</taxon>
        <taxon>Pezizomycotina</taxon>
        <taxon>Sordariomycetes</taxon>
        <taxon>Hypocreomycetidae</taxon>
        <taxon>Hypocreales</taxon>
        <taxon>Nectriaceae</taxon>
        <taxon>Fusarium</taxon>
        <taxon>Fusarium solani species complex</taxon>
    </lineage>
</organism>
<proteinExistence type="predicted"/>